<reference evidence="1" key="1">
    <citation type="submission" date="2022-04" db="EMBL/GenBank/DDBJ databases">
        <title>Genome of the entomopathogenic fungus Entomophthora muscae.</title>
        <authorList>
            <person name="Elya C."/>
            <person name="Lovett B.R."/>
            <person name="Lee E."/>
            <person name="Macias A.M."/>
            <person name="Hajek A.E."/>
            <person name="De Bivort B.L."/>
            <person name="Kasson M.T."/>
            <person name="De Fine Licht H.H."/>
            <person name="Stajich J.E."/>
        </authorList>
    </citation>
    <scope>NUCLEOTIDE SEQUENCE</scope>
    <source>
        <strain evidence="1">Berkeley</strain>
    </source>
</reference>
<organism evidence="1 2">
    <name type="scientific">Entomophthora muscae</name>
    <dbReference type="NCBI Taxonomy" id="34485"/>
    <lineage>
        <taxon>Eukaryota</taxon>
        <taxon>Fungi</taxon>
        <taxon>Fungi incertae sedis</taxon>
        <taxon>Zoopagomycota</taxon>
        <taxon>Entomophthoromycotina</taxon>
        <taxon>Entomophthoromycetes</taxon>
        <taxon>Entomophthorales</taxon>
        <taxon>Entomophthoraceae</taxon>
        <taxon>Entomophthora</taxon>
    </lineage>
</organism>
<accession>A0ACC2RMA9</accession>
<comment type="caution">
    <text evidence="1">The sequence shown here is derived from an EMBL/GenBank/DDBJ whole genome shotgun (WGS) entry which is preliminary data.</text>
</comment>
<name>A0ACC2RMA9_9FUNG</name>
<evidence type="ECO:0000313" key="1">
    <source>
        <dbReference type="EMBL" id="KAJ9051186.1"/>
    </source>
</evidence>
<proteinExistence type="predicted"/>
<dbReference type="Proteomes" id="UP001165960">
    <property type="component" value="Unassembled WGS sequence"/>
</dbReference>
<protein>
    <submittedName>
        <fullName evidence="1">Uncharacterized protein</fullName>
    </submittedName>
</protein>
<dbReference type="EMBL" id="QTSX02007120">
    <property type="protein sequence ID" value="KAJ9051186.1"/>
    <property type="molecule type" value="Genomic_DNA"/>
</dbReference>
<sequence>MMKLVFLVFGVLAQTSKFNSEKGKFQFELTCDQGQEKCEKAKQCFLLSTRFIENALDISTPITVQASYSRMSMQGPWGSPYLLGNIAL</sequence>
<gene>
    <name evidence="1" type="ORF">DSO57_1007027</name>
</gene>
<evidence type="ECO:0000313" key="2">
    <source>
        <dbReference type="Proteomes" id="UP001165960"/>
    </source>
</evidence>
<keyword evidence="2" id="KW-1185">Reference proteome</keyword>